<dbReference type="EMBL" id="CP102382">
    <property type="protein sequence ID" value="UUV21725.1"/>
    <property type="molecule type" value="Genomic_DNA"/>
</dbReference>
<organism evidence="4 5">
    <name type="scientific">Paenimyroides aestuarii</name>
    <dbReference type="NCBI Taxonomy" id="2968490"/>
    <lineage>
        <taxon>Bacteria</taxon>
        <taxon>Pseudomonadati</taxon>
        <taxon>Bacteroidota</taxon>
        <taxon>Flavobacteriia</taxon>
        <taxon>Flavobacteriales</taxon>
        <taxon>Flavobacteriaceae</taxon>
        <taxon>Paenimyroides</taxon>
    </lineage>
</organism>
<dbReference type="PIRSF" id="PIRSF001357">
    <property type="entry name" value="DeoC"/>
    <property type="match status" value="1"/>
</dbReference>
<gene>
    <name evidence="4" type="primary">deoC</name>
    <name evidence="4" type="ORF">NPX36_01345</name>
</gene>
<dbReference type="InterPro" id="IPR011343">
    <property type="entry name" value="DeoC"/>
</dbReference>
<dbReference type="NCBIfam" id="TIGR00126">
    <property type="entry name" value="deoC"/>
    <property type="match status" value="1"/>
</dbReference>
<protein>
    <recommendedName>
        <fullName evidence="3">Deoxyribose-phosphate aldolase</fullName>
        <ecNumber evidence="3">4.1.2.4</ecNumber>
    </recommendedName>
</protein>
<sequence>MKQITEFLDATYLQTAEQANISAFENDAIVADLLQNAVAKKYKCVMILPEYVQQAKQFVTAHKSKVLVGTVISFPQGTASTEEKCLQIQNAINNGADELDVVIDYLAFKNGAVSLVQNQVKECTMMCLQQFKTIKWIIETAALSNKEIIQITTLIKNVVIKNGKENDYARVFVKSSTGFYTTENNLPNGATPEHITLMLENATPLPVKASGGIKKLTDALFYIQMGVKRIGTSSQKQILLETTTI</sequence>
<dbReference type="GO" id="GO:0004139">
    <property type="term" value="F:deoxyribose-phosphate aldolase activity"/>
    <property type="evidence" value="ECO:0007669"/>
    <property type="project" value="UniProtKB-EC"/>
</dbReference>
<dbReference type="PANTHER" id="PTHR10889:SF1">
    <property type="entry name" value="DEOXYRIBOSE-PHOSPHATE ALDOLASE"/>
    <property type="match status" value="1"/>
</dbReference>
<dbReference type="EC" id="4.1.2.4" evidence="3"/>
<dbReference type="Pfam" id="PF01791">
    <property type="entry name" value="DeoC"/>
    <property type="match status" value="1"/>
</dbReference>
<evidence type="ECO:0000256" key="3">
    <source>
        <dbReference type="NCBIfam" id="TIGR00126"/>
    </source>
</evidence>
<dbReference type="RefSeq" id="WP_257499645.1">
    <property type="nucleotide sequence ID" value="NZ_CP102382.1"/>
</dbReference>
<keyword evidence="5" id="KW-1185">Reference proteome</keyword>
<keyword evidence="2" id="KW-0704">Schiff base</keyword>
<evidence type="ECO:0000256" key="1">
    <source>
        <dbReference type="ARBA" id="ARBA00022490"/>
    </source>
</evidence>
<keyword evidence="4" id="KW-0456">Lyase</keyword>
<dbReference type="InterPro" id="IPR002915">
    <property type="entry name" value="DeoC/FbaB/LacD_aldolase"/>
</dbReference>
<dbReference type="SUPFAM" id="SSF51569">
    <property type="entry name" value="Aldolase"/>
    <property type="match status" value="1"/>
</dbReference>
<proteinExistence type="predicted"/>
<dbReference type="SMART" id="SM01133">
    <property type="entry name" value="DeoC"/>
    <property type="match status" value="1"/>
</dbReference>
<evidence type="ECO:0000256" key="2">
    <source>
        <dbReference type="ARBA" id="ARBA00023270"/>
    </source>
</evidence>
<evidence type="ECO:0000313" key="5">
    <source>
        <dbReference type="Proteomes" id="UP001317001"/>
    </source>
</evidence>
<dbReference type="Gene3D" id="3.20.20.70">
    <property type="entry name" value="Aldolase class I"/>
    <property type="match status" value="1"/>
</dbReference>
<accession>A0ABY5NT19</accession>
<dbReference type="PANTHER" id="PTHR10889">
    <property type="entry name" value="DEOXYRIBOSE-PHOSPHATE ALDOLASE"/>
    <property type="match status" value="1"/>
</dbReference>
<dbReference type="Proteomes" id="UP001317001">
    <property type="component" value="Chromosome"/>
</dbReference>
<keyword evidence="1" id="KW-0963">Cytoplasm</keyword>
<reference evidence="4 5" key="1">
    <citation type="submission" date="2022-08" db="EMBL/GenBank/DDBJ databases">
        <title>Myroides zhujiangensis sp. nov., a novel bacterium isolated from sediment in the Pearl River Estuary.</title>
        <authorList>
            <person name="Cui L."/>
        </authorList>
    </citation>
    <scope>NUCLEOTIDE SEQUENCE [LARGE SCALE GENOMIC DNA]</scope>
    <source>
        <strain evidence="4 5">SCSIO 72103</strain>
    </source>
</reference>
<name>A0ABY5NT19_9FLAO</name>
<dbReference type="InterPro" id="IPR013785">
    <property type="entry name" value="Aldolase_TIM"/>
</dbReference>
<evidence type="ECO:0000313" key="4">
    <source>
        <dbReference type="EMBL" id="UUV21725.1"/>
    </source>
</evidence>